<dbReference type="AlphaFoldDB" id="A0A401NRK5"/>
<proteinExistence type="predicted"/>
<dbReference type="EMBL" id="BFAA01000026">
    <property type="protein sequence ID" value="GCB63500.1"/>
    <property type="molecule type" value="Genomic_DNA"/>
</dbReference>
<organism evidence="1 2">
    <name type="scientific">Scyliorhinus torazame</name>
    <name type="common">Cloudy catshark</name>
    <name type="synonym">Catulus torazame</name>
    <dbReference type="NCBI Taxonomy" id="75743"/>
    <lineage>
        <taxon>Eukaryota</taxon>
        <taxon>Metazoa</taxon>
        <taxon>Chordata</taxon>
        <taxon>Craniata</taxon>
        <taxon>Vertebrata</taxon>
        <taxon>Chondrichthyes</taxon>
        <taxon>Elasmobranchii</taxon>
        <taxon>Galeomorphii</taxon>
        <taxon>Galeoidea</taxon>
        <taxon>Carcharhiniformes</taxon>
        <taxon>Scyliorhinidae</taxon>
        <taxon>Scyliorhinus</taxon>
    </lineage>
</organism>
<evidence type="ECO:0000313" key="2">
    <source>
        <dbReference type="Proteomes" id="UP000288216"/>
    </source>
</evidence>
<reference evidence="1 2" key="1">
    <citation type="journal article" date="2018" name="Nat. Ecol. Evol.">
        <title>Shark genomes provide insights into elasmobranch evolution and the origin of vertebrates.</title>
        <authorList>
            <person name="Hara Y"/>
            <person name="Yamaguchi K"/>
            <person name="Onimaru K"/>
            <person name="Kadota M"/>
            <person name="Koyanagi M"/>
            <person name="Keeley SD"/>
            <person name="Tatsumi K"/>
            <person name="Tanaka K"/>
            <person name="Motone F"/>
            <person name="Kageyama Y"/>
            <person name="Nozu R"/>
            <person name="Adachi N"/>
            <person name="Nishimura O"/>
            <person name="Nakagawa R"/>
            <person name="Tanegashima C"/>
            <person name="Kiyatake I"/>
            <person name="Matsumoto R"/>
            <person name="Murakumo K"/>
            <person name="Nishida K"/>
            <person name="Terakita A"/>
            <person name="Kuratani S"/>
            <person name="Sato K"/>
            <person name="Hyodo S Kuraku.S."/>
        </authorList>
    </citation>
    <scope>NUCLEOTIDE SEQUENCE [LARGE SCALE GENOMIC DNA]</scope>
</reference>
<name>A0A401NRK5_SCYTO</name>
<protein>
    <submittedName>
        <fullName evidence="1">Uncharacterized protein</fullName>
    </submittedName>
</protein>
<gene>
    <name evidence="1" type="ORF">scyTo_0000163</name>
</gene>
<keyword evidence="2" id="KW-1185">Reference proteome</keyword>
<comment type="caution">
    <text evidence="1">The sequence shown here is derived from an EMBL/GenBank/DDBJ whole genome shotgun (WGS) entry which is preliminary data.</text>
</comment>
<accession>A0A401NRK5</accession>
<dbReference type="Proteomes" id="UP000288216">
    <property type="component" value="Unassembled WGS sequence"/>
</dbReference>
<evidence type="ECO:0000313" key="1">
    <source>
        <dbReference type="EMBL" id="GCB63500.1"/>
    </source>
</evidence>
<sequence length="171" mass="18861">MGTVVGRVSFRMGRGECFVRQFGTGKVGLGDILGVSDSTVELMVQADQRARRLVDSVQKNRGLGPIGLGKVVREGLETTELAFCRICESGVDRTGERTRVLSEQSERVVRVGLQRYEEAFCRAWVMVRGRLVRPEGEGLLDLTEGWLLVATANLCPLRRFGSSGRKGRCDV</sequence>